<dbReference type="RefSeq" id="WP_313792262.1">
    <property type="nucleotide sequence ID" value="NZ_CP102453.1"/>
</dbReference>
<keyword evidence="6" id="KW-0227">DNA damage</keyword>
<dbReference type="Pfam" id="PF17755">
    <property type="entry name" value="UvrA_DNA-bind"/>
    <property type="match status" value="1"/>
</dbReference>
<keyword evidence="4" id="KW-0677">Repeat</keyword>
<accession>A0ABY5P2T1</accession>
<evidence type="ECO:0000256" key="10">
    <source>
        <dbReference type="ARBA" id="ARBA00022840"/>
    </source>
</evidence>
<dbReference type="InterPro" id="IPR041552">
    <property type="entry name" value="UvrA_DNA-bd"/>
</dbReference>
<dbReference type="PROSITE" id="PS00211">
    <property type="entry name" value="ABC_TRANSPORTER_1"/>
    <property type="match status" value="2"/>
</dbReference>
<comment type="similarity">
    <text evidence="14">Belongs to the ABC transporter superfamily. UvrA family.</text>
</comment>
<dbReference type="Gene3D" id="1.10.8.280">
    <property type="entry name" value="ABC transporter ATPase domain-like"/>
    <property type="match status" value="1"/>
</dbReference>
<evidence type="ECO:0000256" key="1">
    <source>
        <dbReference type="ARBA" id="ARBA00004496"/>
    </source>
</evidence>
<protein>
    <recommendedName>
        <fullName evidence="15">UvrABC system protein A</fullName>
    </recommendedName>
    <alternativeName>
        <fullName evidence="16">Excinuclease ABC subunit A</fullName>
    </alternativeName>
</protein>
<keyword evidence="9" id="KW-0862">Zinc</keyword>
<evidence type="ECO:0000313" key="18">
    <source>
        <dbReference type="EMBL" id="UUX32763.1"/>
    </source>
</evidence>
<keyword evidence="12" id="KW-0238">DNA-binding</keyword>
<evidence type="ECO:0000256" key="4">
    <source>
        <dbReference type="ARBA" id="ARBA00022737"/>
    </source>
</evidence>
<keyword evidence="13" id="KW-0234">DNA repair</keyword>
<sequence>MITLRDVSVNNLKNLSIDIPQNKVVVFTGVSGSGKSSLVMDTIGVEGQRAMNKTYPLYLQNLMPQYEPANVGEITHLTPVIMMGQESLSRNSRSTVGTITELASMFRLLFSRMGQPSAGPSSAYSFNHPMGMCPECSGLGNKMALDIDRIIDWDLTLNEGAITFTPFSKRNWQWKIYANSGKFDLDKPLKDYSPEEKELLLYGKGFKVEVAKEGSYYTGSGVDYEGIVDRFNRLYLHRNQAKLSKSVRKEVEEAVSSQKCPVCHGKRLNEAALSSLINEKNIADYFDMDGETLIAEVETIEGTLVKGLLKEIKAILQRIIDLGMGYLHLGRNSDTLSGGELQRLKLIQQLGSNLSGLTYIFDEPTRSLHAKDVQNIQQHLFQLRDKGNTVLVVEHNLQMIQDADWIIELGPAAGEQGGEIIFEGTFDALLNQDTPTSRAFKQKVTLNGGAKEAETLLTVESQPVHNLKAFKVHIPANALTALVGVSGSGKSTFIKEIVMQQYPDFNYIDQQPIGSNSRSTIATYTGVMDSIRDIYSKVNKVKKGWFSSNAEGACPHCQGKGVIQPDMAFADKVTMVCDSCHGTRYREEVLQYSFKGYTIVDVLKMTANEAMRLFADYPAIEGRLQLLMDTGMGYLRLGQSTDQLSGGERQRLKLASQLNSRASVFILDEPSAGLHISDLEQLMKLFNKMLSQGHTLILIEHQLQIIAQADWIIELGPGGGNQGGELVFMGTPVEMLDFSASPTGSCLKNYVGIQIEEGQ</sequence>
<dbReference type="InterPro" id="IPR017871">
    <property type="entry name" value="ABC_transporter-like_CS"/>
</dbReference>
<evidence type="ECO:0000259" key="17">
    <source>
        <dbReference type="PROSITE" id="PS50893"/>
    </source>
</evidence>
<evidence type="ECO:0000256" key="13">
    <source>
        <dbReference type="ARBA" id="ARBA00023204"/>
    </source>
</evidence>
<organism evidence="18 19">
    <name type="scientific">Fundicoccus culcitae</name>
    <dbReference type="NCBI Taxonomy" id="2969821"/>
    <lineage>
        <taxon>Bacteria</taxon>
        <taxon>Bacillati</taxon>
        <taxon>Bacillota</taxon>
        <taxon>Bacilli</taxon>
        <taxon>Lactobacillales</taxon>
        <taxon>Aerococcaceae</taxon>
        <taxon>Fundicoccus</taxon>
    </lineage>
</organism>
<dbReference type="PANTHER" id="PTHR43152:SF3">
    <property type="entry name" value="UVRABC SYSTEM PROTEIN A"/>
    <property type="match status" value="1"/>
</dbReference>
<evidence type="ECO:0000256" key="12">
    <source>
        <dbReference type="ARBA" id="ARBA00023125"/>
    </source>
</evidence>
<evidence type="ECO:0000256" key="8">
    <source>
        <dbReference type="ARBA" id="ARBA00022771"/>
    </source>
</evidence>
<reference evidence="18 19" key="1">
    <citation type="submission" date="2022-08" db="EMBL/GenBank/DDBJ databases">
        <title>Aerococcaceae sp. nov isolated from spoiled eye mask.</title>
        <authorList>
            <person name="Zhou G."/>
            <person name="Xie X.-B."/>
            <person name="Shi Q.-S."/>
            <person name="Wang Y.-S."/>
            <person name="Wen X."/>
            <person name="Peng H."/>
            <person name="Yang X.-J."/>
            <person name="Tao H.-B."/>
            <person name="Huang X.-M."/>
        </authorList>
    </citation>
    <scope>NUCLEOTIDE SEQUENCE [LARGE SCALE GENOMIC DNA]</scope>
    <source>
        <strain evidence="19">DM20194951</strain>
    </source>
</reference>
<dbReference type="PANTHER" id="PTHR43152">
    <property type="entry name" value="UVRABC SYSTEM PROTEIN A"/>
    <property type="match status" value="1"/>
</dbReference>
<proteinExistence type="inferred from homology"/>
<dbReference type="Gene3D" id="1.20.1580.10">
    <property type="entry name" value="ABC transporter ATPase like domain"/>
    <property type="match status" value="2"/>
</dbReference>
<evidence type="ECO:0000256" key="2">
    <source>
        <dbReference type="ARBA" id="ARBA00022490"/>
    </source>
</evidence>
<dbReference type="Proteomes" id="UP001315967">
    <property type="component" value="Chromosome"/>
</dbReference>
<keyword evidence="5" id="KW-0547">Nucleotide-binding</keyword>
<dbReference type="InterPro" id="IPR003439">
    <property type="entry name" value="ABC_transporter-like_ATP-bd"/>
</dbReference>
<gene>
    <name evidence="18" type="ORF">NRE15_07475</name>
</gene>
<keyword evidence="10" id="KW-0067">ATP-binding</keyword>
<evidence type="ECO:0000256" key="5">
    <source>
        <dbReference type="ARBA" id="ARBA00022741"/>
    </source>
</evidence>
<keyword evidence="2" id="KW-0963">Cytoplasm</keyword>
<evidence type="ECO:0000256" key="3">
    <source>
        <dbReference type="ARBA" id="ARBA00022723"/>
    </source>
</evidence>
<name>A0ABY5P2T1_9LACT</name>
<keyword evidence="3" id="KW-0479">Metal-binding</keyword>
<evidence type="ECO:0000256" key="9">
    <source>
        <dbReference type="ARBA" id="ARBA00022833"/>
    </source>
</evidence>
<evidence type="ECO:0000256" key="15">
    <source>
        <dbReference type="ARBA" id="ARBA00039316"/>
    </source>
</evidence>
<keyword evidence="8" id="KW-0863">Zinc-finger</keyword>
<evidence type="ECO:0000256" key="7">
    <source>
        <dbReference type="ARBA" id="ARBA00022769"/>
    </source>
</evidence>
<evidence type="ECO:0000256" key="14">
    <source>
        <dbReference type="ARBA" id="ARBA00038000"/>
    </source>
</evidence>
<feature type="domain" description="ABC transporter" evidence="17">
    <location>
        <begin position="451"/>
        <end position="742"/>
    </location>
</feature>
<keyword evidence="7" id="KW-0228">DNA excision</keyword>
<dbReference type="EMBL" id="CP102453">
    <property type="protein sequence ID" value="UUX32763.1"/>
    <property type="molecule type" value="Genomic_DNA"/>
</dbReference>
<dbReference type="InterPro" id="IPR003593">
    <property type="entry name" value="AAA+_ATPase"/>
</dbReference>
<dbReference type="PROSITE" id="PS50893">
    <property type="entry name" value="ABC_TRANSPORTER_2"/>
    <property type="match status" value="1"/>
</dbReference>
<dbReference type="InterPro" id="IPR027417">
    <property type="entry name" value="P-loop_NTPase"/>
</dbReference>
<comment type="subcellular location">
    <subcellularLocation>
        <location evidence="1">Cytoplasm</location>
    </subcellularLocation>
</comment>
<dbReference type="SMART" id="SM00382">
    <property type="entry name" value="AAA"/>
    <property type="match status" value="2"/>
</dbReference>
<keyword evidence="19" id="KW-1185">Reference proteome</keyword>
<dbReference type="SUPFAM" id="SSF52540">
    <property type="entry name" value="P-loop containing nucleoside triphosphate hydrolases"/>
    <property type="match status" value="2"/>
</dbReference>
<evidence type="ECO:0000313" key="19">
    <source>
        <dbReference type="Proteomes" id="UP001315967"/>
    </source>
</evidence>
<evidence type="ECO:0000256" key="11">
    <source>
        <dbReference type="ARBA" id="ARBA00022881"/>
    </source>
</evidence>
<evidence type="ECO:0000256" key="6">
    <source>
        <dbReference type="ARBA" id="ARBA00022763"/>
    </source>
</evidence>
<dbReference type="Pfam" id="PF00005">
    <property type="entry name" value="ABC_tran"/>
    <property type="match status" value="1"/>
</dbReference>
<dbReference type="Gene3D" id="3.40.50.300">
    <property type="entry name" value="P-loop containing nucleotide triphosphate hydrolases"/>
    <property type="match status" value="2"/>
</dbReference>
<evidence type="ECO:0000256" key="16">
    <source>
        <dbReference type="ARBA" id="ARBA00042156"/>
    </source>
</evidence>
<keyword evidence="11" id="KW-0267">Excision nuclease</keyword>